<dbReference type="STRING" id="1304275.C41B8_07297"/>
<dbReference type="EMBL" id="APNK01000007">
    <property type="protein sequence ID" value="KEZ78082.1"/>
    <property type="molecule type" value="Genomic_DNA"/>
</dbReference>
<name>A0A084IMZ8_SALHC</name>
<comment type="caution">
    <text evidence="2">The sequence shown here is derived from an EMBL/GenBank/DDBJ whole genome shotgun (WGS) entry which is preliminary data.</text>
</comment>
<dbReference type="GO" id="GO:0005525">
    <property type="term" value="F:GTP binding"/>
    <property type="evidence" value="ECO:0007669"/>
    <property type="project" value="InterPro"/>
</dbReference>
<reference evidence="2 3" key="1">
    <citation type="submission" date="2013-03" db="EMBL/GenBank/DDBJ databases">
        <title>Salinisphaera hydrothermalis C41B8 Genome Sequencing.</title>
        <authorList>
            <person name="Li C."/>
            <person name="Lai Q."/>
            <person name="Shao Z."/>
        </authorList>
    </citation>
    <scope>NUCLEOTIDE SEQUENCE [LARGE SCALE GENOMIC DNA]</scope>
    <source>
        <strain evidence="2 3">C41B8</strain>
    </source>
</reference>
<dbReference type="Pfam" id="PF01926">
    <property type="entry name" value="MMR_HSR1"/>
    <property type="match status" value="1"/>
</dbReference>
<dbReference type="InterPro" id="IPR006073">
    <property type="entry name" value="GTP-bd"/>
</dbReference>
<dbReference type="AlphaFoldDB" id="A0A084IMZ8"/>
<dbReference type="InterPro" id="IPR027417">
    <property type="entry name" value="P-loop_NTPase"/>
</dbReference>
<organism evidence="2 3">
    <name type="scientific">Salinisphaera hydrothermalis (strain C41B8)</name>
    <dbReference type="NCBI Taxonomy" id="1304275"/>
    <lineage>
        <taxon>Bacteria</taxon>
        <taxon>Pseudomonadati</taxon>
        <taxon>Pseudomonadota</taxon>
        <taxon>Gammaproteobacteria</taxon>
        <taxon>Salinisphaerales</taxon>
        <taxon>Salinisphaeraceae</taxon>
        <taxon>Salinisphaera</taxon>
    </lineage>
</organism>
<gene>
    <name evidence="2" type="ORF">C41B8_07297</name>
</gene>
<dbReference type="CDD" id="cd00882">
    <property type="entry name" value="Ras_like_GTPase"/>
    <property type="match status" value="1"/>
</dbReference>
<dbReference type="InterPro" id="IPR021871">
    <property type="entry name" value="DUF3482"/>
</dbReference>
<dbReference type="Proteomes" id="UP000028302">
    <property type="component" value="Unassembled WGS sequence"/>
</dbReference>
<sequence length="508" mass="55444">MIPPRNRESGRAIAWVAPGVPTFAVVGKVNMGKSAVLATLLEEDDDAIIRISAEPGETTRCQRLSLVLDGDERLRFIDTPGFQQPIEALRAIRALAADPDRGPGPDTLAAFVARYRDTDEFVDECRLLEPLIEGAGVLYVVDPDVRLHDAFIAEIEILRLSAGPRLAVLNPHHRETDADPGRYADAWRTELGKSFNLVRTFDAFAARYTQRRELLAALNRIDERDRAHLDTTIALLDAEWQQRREEAAERIQSFLRSALSLREHADYAETDAPEAAKRRAMATAGQRYYARIAELERETANALLYLYRHRHTRAAAASPVGEGLDLAHDETWRRFGLTRRQLTFAGAAVGAGAGVSVDAGTLGHTLGLGTLIGGGVGGALAYFKGDALPTLSVSLGRAGARIGGGRRITLGPPKNPNFAWILLDSVLIRYRAIIERTHAARDVGELAASADGGDKAGAIVHRLASDRQKRLARWFREAAKGRDNEERAAAARADIEATLAEIEAGPRD</sequence>
<evidence type="ECO:0000313" key="2">
    <source>
        <dbReference type="EMBL" id="KEZ78082.1"/>
    </source>
</evidence>
<dbReference type="OrthoDB" id="5406017at2"/>
<protein>
    <submittedName>
        <fullName evidence="2">HSR1-like GTP-binding protein</fullName>
    </submittedName>
</protein>
<dbReference type="Gene3D" id="3.40.50.300">
    <property type="entry name" value="P-loop containing nucleotide triphosphate hydrolases"/>
    <property type="match status" value="1"/>
</dbReference>
<dbReference type="Pfam" id="PF11981">
    <property type="entry name" value="DUF3482"/>
    <property type="match status" value="1"/>
</dbReference>
<evidence type="ECO:0000259" key="1">
    <source>
        <dbReference type="Pfam" id="PF01926"/>
    </source>
</evidence>
<evidence type="ECO:0000313" key="3">
    <source>
        <dbReference type="Proteomes" id="UP000028302"/>
    </source>
</evidence>
<accession>A0A084IMZ8</accession>
<dbReference type="SUPFAM" id="SSF52540">
    <property type="entry name" value="P-loop containing nucleoside triphosphate hydrolases"/>
    <property type="match status" value="1"/>
</dbReference>
<dbReference type="RefSeq" id="WP_037336042.1">
    <property type="nucleotide sequence ID" value="NZ_APNK01000007.1"/>
</dbReference>
<proteinExistence type="predicted"/>
<feature type="domain" description="G" evidence="1">
    <location>
        <begin position="23"/>
        <end position="86"/>
    </location>
</feature>
<dbReference type="eggNOG" id="COG1159">
    <property type="taxonomic scope" value="Bacteria"/>
</dbReference>
<keyword evidence="3" id="KW-1185">Reference proteome</keyword>